<feature type="domain" description="VOC" evidence="1">
    <location>
        <begin position="3"/>
        <end position="122"/>
    </location>
</feature>
<dbReference type="PANTHER" id="PTHR33993:SF14">
    <property type="entry name" value="GB|AAF24581.1"/>
    <property type="match status" value="1"/>
</dbReference>
<keyword evidence="3" id="KW-1185">Reference proteome</keyword>
<dbReference type="PANTHER" id="PTHR33993">
    <property type="entry name" value="GLYOXALASE-RELATED"/>
    <property type="match status" value="1"/>
</dbReference>
<dbReference type="Pfam" id="PF00903">
    <property type="entry name" value="Glyoxalase"/>
    <property type="match status" value="1"/>
</dbReference>
<dbReference type="RefSeq" id="WP_344067100.1">
    <property type="nucleotide sequence ID" value="NZ_BAAAPN010000057.1"/>
</dbReference>
<dbReference type="Proteomes" id="UP001501475">
    <property type="component" value="Unassembled WGS sequence"/>
</dbReference>
<dbReference type="EMBL" id="BAAAPN010000057">
    <property type="protein sequence ID" value="GAA1766021.1"/>
    <property type="molecule type" value="Genomic_DNA"/>
</dbReference>
<reference evidence="3" key="1">
    <citation type="journal article" date="2019" name="Int. J. Syst. Evol. Microbiol.">
        <title>The Global Catalogue of Microorganisms (GCM) 10K type strain sequencing project: providing services to taxonomists for standard genome sequencing and annotation.</title>
        <authorList>
            <consortium name="The Broad Institute Genomics Platform"/>
            <consortium name="The Broad Institute Genome Sequencing Center for Infectious Disease"/>
            <person name="Wu L."/>
            <person name="Ma J."/>
        </authorList>
    </citation>
    <scope>NUCLEOTIDE SEQUENCE [LARGE SCALE GENOMIC DNA]</scope>
    <source>
        <strain evidence="3">JCM 15591</strain>
    </source>
</reference>
<evidence type="ECO:0000313" key="2">
    <source>
        <dbReference type="EMBL" id="GAA1766021.1"/>
    </source>
</evidence>
<dbReference type="InterPro" id="IPR004360">
    <property type="entry name" value="Glyas_Fos-R_dOase_dom"/>
</dbReference>
<comment type="caution">
    <text evidence="2">The sequence shown here is derived from an EMBL/GenBank/DDBJ whole genome shotgun (WGS) entry which is preliminary data.</text>
</comment>
<dbReference type="PROSITE" id="PS51819">
    <property type="entry name" value="VOC"/>
    <property type="match status" value="1"/>
</dbReference>
<dbReference type="Gene3D" id="3.10.180.10">
    <property type="entry name" value="2,3-Dihydroxybiphenyl 1,2-Dioxygenase, domain 1"/>
    <property type="match status" value="1"/>
</dbReference>
<protein>
    <recommendedName>
        <fullName evidence="1">VOC domain-containing protein</fullName>
    </recommendedName>
</protein>
<evidence type="ECO:0000313" key="3">
    <source>
        <dbReference type="Proteomes" id="UP001501475"/>
    </source>
</evidence>
<organism evidence="2 3">
    <name type="scientific">Nostocoides vanveenii</name>
    <dbReference type="NCBI Taxonomy" id="330835"/>
    <lineage>
        <taxon>Bacteria</taxon>
        <taxon>Bacillati</taxon>
        <taxon>Actinomycetota</taxon>
        <taxon>Actinomycetes</taxon>
        <taxon>Micrococcales</taxon>
        <taxon>Intrasporangiaceae</taxon>
        <taxon>Nostocoides</taxon>
    </lineage>
</organism>
<sequence>MINAVHVLVYSDDAPATRTFFKDVLGLSFVSDGGSGEPGDWLIFATGPSEVGVHPTQGEFDGETFTAPRHHQLSLMTTDIEATATQVRAKGGHILTGPSDMGFGIGMEIEVPGTDAILIYQPKHATAYDK</sequence>
<dbReference type="InterPro" id="IPR052164">
    <property type="entry name" value="Anthracycline_SecMetBiosynth"/>
</dbReference>
<proteinExistence type="predicted"/>
<gene>
    <name evidence="2" type="ORF">GCM10009810_26090</name>
</gene>
<dbReference type="InterPro" id="IPR037523">
    <property type="entry name" value="VOC_core"/>
</dbReference>
<accession>A0ABP4WYH1</accession>
<evidence type="ECO:0000259" key="1">
    <source>
        <dbReference type="PROSITE" id="PS51819"/>
    </source>
</evidence>
<name>A0ABP4WYH1_9MICO</name>
<dbReference type="SUPFAM" id="SSF54593">
    <property type="entry name" value="Glyoxalase/Bleomycin resistance protein/Dihydroxybiphenyl dioxygenase"/>
    <property type="match status" value="1"/>
</dbReference>
<dbReference type="InterPro" id="IPR029068">
    <property type="entry name" value="Glyas_Bleomycin-R_OHBP_Dase"/>
</dbReference>